<dbReference type="SUPFAM" id="SSF82693">
    <property type="entry name" value="Multidrug efflux transporter AcrB pore domain, PN1, PN2, PC1 and PC2 subdomains"/>
    <property type="match status" value="4"/>
</dbReference>
<evidence type="ECO:0000256" key="8">
    <source>
        <dbReference type="ARBA" id="ARBA00023136"/>
    </source>
</evidence>
<dbReference type="Gene3D" id="3.30.70.1430">
    <property type="entry name" value="Multidrug efflux transporter AcrB pore domain"/>
    <property type="match status" value="2"/>
</dbReference>
<comment type="similarity">
    <text evidence="2">Belongs to the resistance-nodulation-cell division (RND) (TC 2.A.6) family.</text>
</comment>
<keyword evidence="5" id="KW-0997">Cell inner membrane</keyword>
<dbReference type="PANTHER" id="PTHR32063">
    <property type="match status" value="1"/>
</dbReference>
<dbReference type="EMBL" id="CP001619">
    <property type="protein sequence ID" value="ACT92067.1"/>
    <property type="molecule type" value="Genomic_DNA"/>
</dbReference>
<protein>
    <submittedName>
        <fullName evidence="10">Transporter, hydrophobe/amphiphile efflux-1 (HAE1) family</fullName>
    </submittedName>
</protein>
<keyword evidence="7 9" id="KW-1133">Transmembrane helix</keyword>
<dbReference type="PANTHER" id="PTHR32063:SF9">
    <property type="entry name" value="SIMILAR TO MULTIDRUG RESISTANCE PROTEIN MEXB"/>
    <property type="match status" value="1"/>
</dbReference>
<dbReference type="InterPro" id="IPR004764">
    <property type="entry name" value="MdtF-like"/>
</dbReference>
<dbReference type="STRING" id="471854.Dfer_0807"/>
<dbReference type="FunFam" id="1.20.1640.10:FF:000001">
    <property type="entry name" value="Efflux pump membrane transporter"/>
    <property type="match status" value="1"/>
</dbReference>
<dbReference type="PRINTS" id="PR00702">
    <property type="entry name" value="ACRIFLAVINRP"/>
</dbReference>
<feature type="transmembrane region" description="Helical" evidence="9">
    <location>
        <begin position="12"/>
        <end position="32"/>
    </location>
</feature>
<evidence type="ECO:0000256" key="4">
    <source>
        <dbReference type="ARBA" id="ARBA00022475"/>
    </source>
</evidence>
<feature type="transmembrane region" description="Helical" evidence="9">
    <location>
        <begin position="872"/>
        <end position="891"/>
    </location>
</feature>
<dbReference type="Proteomes" id="UP000002011">
    <property type="component" value="Chromosome"/>
</dbReference>
<dbReference type="SUPFAM" id="SSF82714">
    <property type="entry name" value="Multidrug efflux transporter AcrB TolC docking domain, DN and DC subdomains"/>
    <property type="match status" value="2"/>
</dbReference>
<proteinExistence type="inferred from homology"/>
<dbReference type="GO" id="GO:0015562">
    <property type="term" value="F:efflux transmembrane transporter activity"/>
    <property type="evidence" value="ECO:0007669"/>
    <property type="project" value="InterPro"/>
</dbReference>
<name>C6W294_DYAFD</name>
<evidence type="ECO:0000256" key="3">
    <source>
        <dbReference type="ARBA" id="ARBA00022448"/>
    </source>
</evidence>
<dbReference type="HOGENOM" id="CLU_002755_1_2_10"/>
<evidence type="ECO:0000313" key="10">
    <source>
        <dbReference type="EMBL" id="ACT92067.1"/>
    </source>
</evidence>
<dbReference type="Pfam" id="PF00873">
    <property type="entry name" value="ACR_tran"/>
    <property type="match status" value="1"/>
</dbReference>
<evidence type="ECO:0000256" key="1">
    <source>
        <dbReference type="ARBA" id="ARBA00004429"/>
    </source>
</evidence>
<keyword evidence="3" id="KW-0813">Transport</keyword>
<evidence type="ECO:0000256" key="5">
    <source>
        <dbReference type="ARBA" id="ARBA00022519"/>
    </source>
</evidence>
<dbReference type="KEGG" id="dfe:Dfer_0807"/>
<dbReference type="InterPro" id="IPR027463">
    <property type="entry name" value="AcrB_DN_DC_subdom"/>
</dbReference>
<feature type="transmembrane region" description="Helical" evidence="9">
    <location>
        <begin position="898"/>
        <end position="922"/>
    </location>
</feature>
<feature type="transmembrane region" description="Helical" evidence="9">
    <location>
        <begin position="468"/>
        <end position="495"/>
    </location>
</feature>
<comment type="subcellular location">
    <subcellularLocation>
        <location evidence="1">Cell inner membrane</location>
        <topology evidence="1">Multi-pass membrane protein</topology>
    </subcellularLocation>
</comment>
<evidence type="ECO:0000256" key="2">
    <source>
        <dbReference type="ARBA" id="ARBA00010942"/>
    </source>
</evidence>
<gene>
    <name evidence="10" type="ordered locus">Dfer_0807</name>
</gene>
<dbReference type="OrthoDB" id="9758234at2"/>
<feature type="transmembrane region" description="Helical" evidence="9">
    <location>
        <begin position="390"/>
        <end position="415"/>
    </location>
</feature>
<sequence length="1051" mass="113808">MLKKIIDRPVMATVISVVLLMLGILGLMRLPVTRFPDISPPTVMVSGTYPGGNSEAVIRSVVTPLEEQINGVENMQYIKSTASNDGSFSISVIFKQGVDPDQAAVNVQNRVQQATPILPQEVIQMGLTTSKQQNSMIMIFNVYTTDNAKYDELFLQNYVNINLVPQIKRVPGVGQAQAFGSKDYSMRVWLNPQKMASFGLVPSDVNQAIADQSFEAAPGKLGQESTAALEYVMRYKGKKNQPAEYENIIVKSNGTELVRLKDVARIEFGSLNYSGNSLSNGKNAVTVAILQTTGSNANEIEIGVSDVLQKASKTFPPGIKYTSLMSTKERLDEATSQVKSTLVEAFILVFIVVFLFLQDFRSTIIPAIAVPVAIIGTFFFLMAFGFTINVLTLFALVLAIGIVVDDAIVVVEAVHAKMDGSNMSGKEATHSAMGEITGAVISITLVMSAVFIPIGFMTGSSGIFYKQFAYTLAIAIIISAVNALTLTPALCALLLKNNHAEGHGDKQHNAGFGKRFFTAFNAGFDNLTGRYIRGLNFLINRKWLGAGLVVTITAIAGWLMLSTPKSFVPMEDDGFIIYSLSMPPGTALDRTTEAALKIEKILSQTEAVETSSNITGFNILSNSASPAYGLGFIKLKKKEDRGAVKDIDQIMANLTAAFSGIKEGTVMAFRSPPVEGYGVTGGAEIVLQDKTGKDANALKEMSDKVIGQIMQQPGVQYAYTTFRTDYPQLEMEVDQDKAKQMGVSVSGMMNTIQTYFAGDQTQNFTRFGKFYRVSVKADGVYRMDEKALNEIFVRNDQNQMVPVNALVKLHKVYGPESVNRHNLFNALTISVVPLPGSSSGDIMDNLEKNVLDKLPSDYGYEWTGLSLEEKSAGNQTVFILALCMLFVYFLLAAQYESYLLPLAVLLSIPTGIVGSFAATKFIGLDNNIYVQVGLIMLVGLLAKNAILIVEFAVQRRAGGLSIVESAIEGARSRLRPIIMTSLAFIVGMIPLMIATGGSAMGNRSISTGAAMGMLSGVVLGVFVIPLLYILFQFLQEKISGKKPAAALPVND</sequence>
<dbReference type="Gene3D" id="3.30.2090.10">
    <property type="entry name" value="Multidrug efflux transporter AcrB TolC docking domain, DN and DC subdomains"/>
    <property type="match status" value="2"/>
</dbReference>
<keyword evidence="8 9" id="KW-0472">Membrane</keyword>
<dbReference type="Gene3D" id="3.30.70.1320">
    <property type="entry name" value="Multidrug efflux transporter AcrB pore domain like"/>
    <property type="match status" value="1"/>
</dbReference>
<evidence type="ECO:0000256" key="6">
    <source>
        <dbReference type="ARBA" id="ARBA00022692"/>
    </source>
</evidence>
<dbReference type="SUPFAM" id="SSF82866">
    <property type="entry name" value="Multidrug efflux transporter AcrB transmembrane domain"/>
    <property type="match status" value="2"/>
</dbReference>
<keyword evidence="11" id="KW-1185">Reference proteome</keyword>
<dbReference type="eggNOG" id="COG0841">
    <property type="taxonomic scope" value="Bacteria"/>
</dbReference>
<keyword evidence="4" id="KW-1003">Cell membrane</keyword>
<evidence type="ECO:0000313" key="11">
    <source>
        <dbReference type="Proteomes" id="UP000002011"/>
    </source>
</evidence>
<feature type="transmembrane region" description="Helical" evidence="9">
    <location>
        <begin position="543"/>
        <end position="561"/>
    </location>
</feature>
<dbReference type="GO" id="GO:0009636">
    <property type="term" value="P:response to toxic substance"/>
    <property type="evidence" value="ECO:0007669"/>
    <property type="project" value="UniProtKB-ARBA"/>
</dbReference>
<dbReference type="Gene3D" id="3.30.70.1440">
    <property type="entry name" value="Multidrug efflux transporter AcrB pore domain"/>
    <property type="match status" value="1"/>
</dbReference>
<reference evidence="10 11" key="1">
    <citation type="journal article" date="2009" name="Stand. Genomic Sci.">
        <title>Complete genome sequence of Dyadobacter fermentans type strain (NS114).</title>
        <authorList>
            <person name="Lang E."/>
            <person name="Lapidus A."/>
            <person name="Chertkov O."/>
            <person name="Brettin T."/>
            <person name="Detter J.C."/>
            <person name="Han C."/>
            <person name="Copeland A."/>
            <person name="Glavina Del Rio T."/>
            <person name="Nolan M."/>
            <person name="Chen F."/>
            <person name="Lucas S."/>
            <person name="Tice H."/>
            <person name="Cheng J.F."/>
            <person name="Land M."/>
            <person name="Hauser L."/>
            <person name="Chang Y.J."/>
            <person name="Jeffries C.D."/>
            <person name="Kopitz M."/>
            <person name="Bruce D."/>
            <person name="Goodwin L."/>
            <person name="Pitluck S."/>
            <person name="Ovchinnikova G."/>
            <person name="Pati A."/>
            <person name="Ivanova N."/>
            <person name="Mavrommatis K."/>
            <person name="Chen A."/>
            <person name="Palaniappan K."/>
            <person name="Chain P."/>
            <person name="Bristow J."/>
            <person name="Eisen J.A."/>
            <person name="Markowitz V."/>
            <person name="Hugenholtz P."/>
            <person name="Goker M."/>
            <person name="Rohde M."/>
            <person name="Kyrpides N.C."/>
            <person name="Klenk H.P."/>
        </authorList>
    </citation>
    <scope>NUCLEOTIDE SEQUENCE [LARGE SCALE GENOMIC DNA]</scope>
    <source>
        <strain evidence="11">ATCC 700827 / DSM 18053 / CIP 107007 / KCTC 52180 / NS114</strain>
    </source>
</reference>
<dbReference type="InterPro" id="IPR001036">
    <property type="entry name" value="Acrflvin-R"/>
</dbReference>
<feature type="transmembrane region" description="Helical" evidence="9">
    <location>
        <begin position="364"/>
        <end position="384"/>
    </location>
</feature>
<dbReference type="Gene3D" id="1.20.1640.10">
    <property type="entry name" value="Multidrug efflux transporter AcrB transmembrane domain"/>
    <property type="match status" value="2"/>
</dbReference>
<feature type="transmembrane region" description="Helical" evidence="9">
    <location>
        <begin position="340"/>
        <end position="357"/>
    </location>
</feature>
<dbReference type="RefSeq" id="WP_015810324.1">
    <property type="nucleotide sequence ID" value="NC_013037.1"/>
</dbReference>
<feature type="transmembrane region" description="Helical" evidence="9">
    <location>
        <begin position="1005"/>
        <end position="1031"/>
    </location>
</feature>
<dbReference type="AlphaFoldDB" id="C6W294"/>
<dbReference type="GO" id="GO:0005886">
    <property type="term" value="C:plasma membrane"/>
    <property type="evidence" value="ECO:0007669"/>
    <property type="project" value="UniProtKB-SubCell"/>
</dbReference>
<evidence type="ECO:0000256" key="9">
    <source>
        <dbReference type="SAM" id="Phobius"/>
    </source>
</evidence>
<keyword evidence="6 9" id="KW-0812">Transmembrane</keyword>
<organism evidence="10 11">
    <name type="scientific">Dyadobacter fermentans (strain ATCC 700827 / DSM 18053 / CIP 107007 / KCTC 52180 / NS114)</name>
    <dbReference type="NCBI Taxonomy" id="471854"/>
    <lineage>
        <taxon>Bacteria</taxon>
        <taxon>Pseudomonadati</taxon>
        <taxon>Bacteroidota</taxon>
        <taxon>Cytophagia</taxon>
        <taxon>Cytophagales</taxon>
        <taxon>Spirosomataceae</taxon>
        <taxon>Dyadobacter</taxon>
    </lineage>
</organism>
<dbReference type="GO" id="GO:0042910">
    <property type="term" value="F:xenobiotic transmembrane transporter activity"/>
    <property type="evidence" value="ECO:0007669"/>
    <property type="project" value="TreeGrafter"/>
</dbReference>
<dbReference type="NCBIfam" id="TIGR00915">
    <property type="entry name" value="2A0602"/>
    <property type="match status" value="1"/>
</dbReference>
<evidence type="ECO:0000256" key="7">
    <source>
        <dbReference type="ARBA" id="ARBA00022989"/>
    </source>
</evidence>
<feature type="transmembrane region" description="Helical" evidence="9">
    <location>
        <begin position="928"/>
        <end position="953"/>
    </location>
</feature>
<feature type="transmembrane region" description="Helical" evidence="9">
    <location>
        <begin position="436"/>
        <end position="456"/>
    </location>
</feature>
<feature type="transmembrane region" description="Helical" evidence="9">
    <location>
        <begin position="974"/>
        <end position="993"/>
    </location>
</feature>
<accession>C6W294</accession>